<dbReference type="KEGG" id="mcal:110302676"/>
<feature type="coiled-coil region" evidence="9">
    <location>
        <begin position="62"/>
        <end position="96"/>
    </location>
</feature>
<dbReference type="GO" id="GO:0007059">
    <property type="term" value="P:chromosome segregation"/>
    <property type="evidence" value="ECO:0007669"/>
    <property type="project" value="UniProtKB-KW"/>
</dbReference>
<feature type="compositionally biased region" description="Polar residues" evidence="10">
    <location>
        <begin position="1133"/>
        <end position="1168"/>
    </location>
</feature>
<feature type="compositionally biased region" description="Polar residues" evidence="10">
    <location>
        <begin position="961"/>
        <end position="976"/>
    </location>
</feature>
<dbReference type="InterPro" id="IPR038889">
    <property type="entry name" value="Shugoshin1/2"/>
</dbReference>
<feature type="region of interest" description="Disordered" evidence="10">
    <location>
        <begin position="917"/>
        <end position="1017"/>
    </location>
</feature>
<comment type="similarity">
    <text evidence="2">Belongs to the shugoshin family.</text>
</comment>
<comment type="subcellular location">
    <subcellularLocation>
        <location evidence="1">Chromosome</location>
        <location evidence="1">Centromere</location>
    </subcellularLocation>
</comment>
<evidence type="ECO:0000256" key="8">
    <source>
        <dbReference type="ARBA" id="ARBA00023328"/>
    </source>
</evidence>
<keyword evidence="7" id="KW-0131">Cell cycle</keyword>
<feature type="compositionally biased region" description="Low complexity" evidence="10">
    <location>
        <begin position="184"/>
        <end position="200"/>
    </location>
</feature>
<feature type="compositionally biased region" description="Polar residues" evidence="10">
    <location>
        <begin position="445"/>
        <end position="469"/>
    </location>
</feature>
<reference evidence="12" key="1">
    <citation type="submission" date="2025-08" db="UniProtKB">
        <authorList>
            <consortium name="RefSeq"/>
        </authorList>
    </citation>
    <scope>IDENTIFICATION</scope>
</reference>
<dbReference type="GO" id="GO:0000776">
    <property type="term" value="C:kinetochore"/>
    <property type="evidence" value="ECO:0007669"/>
    <property type="project" value="TreeGrafter"/>
</dbReference>
<protein>
    <submittedName>
        <fullName evidence="12">Shugoshin 2 isoform X1</fullName>
    </submittedName>
</protein>
<dbReference type="Proteomes" id="UP000515126">
    <property type="component" value="Chromosome 1"/>
</dbReference>
<keyword evidence="6 9" id="KW-0175">Coiled coil</keyword>
<evidence type="ECO:0000256" key="6">
    <source>
        <dbReference type="ARBA" id="ARBA00023054"/>
    </source>
</evidence>
<evidence type="ECO:0000256" key="7">
    <source>
        <dbReference type="ARBA" id="ARBA00023306"/>
    </source>
</evidence>
<dbReference type="GO" id="GO:0051301">
    <property type="term" value="P:cell division"/>
    <property type="evidence" value="ECO:0007669"/>
    <property type="project" value="UniProtKB-KW"/>
</dbReference>
<feature type="compositionally biased region" description="Polar residues" evidence="10">
    <location>
        <begin position="240"/>
        <end position="249"/>
    </location>
</feature>
<dbReference type="AlphaFoldDB" id="A0A6P5QLQ8"/>
<feature type="region of interest" description="Disordered" evidence="10">
    <location>
        <begin position="143"/>
        <end position="271"/>
    </location>
</feature>
<keyword evidence="5" id="KW-0159">Chromosome partition</keyword>
<evidence type="ECO:0000256" key="9">
    <source>
        <dbReference type="SAM" id="Coils"/>
    </source>
</evidence>
<sequence length="1194" mass="133597">MEYPGIKVDTVTSGIQRRVKGRIAKTNLNVSLASKIKAKILNNSSIFKISLKHNNRALARALSKEKENSRRITTEKMQLQKEVEKLNFENTFLRLKLNTLNKKLVEIESHVSNDLLTAIEMSSLSEFHQGSFLLSANKKQRISKQCKPAHPPYARVLLTSENDDDDGGGADDRRNTKCNNRTISKTSPDSTSSVSRQPSSLHQCNLKAFPPKEDNQKTCGSGHLEHTSSVDVLPNECHSDQSPKSSLSEMKTAPSPSLRREKLSHGNVTMRKKCVSSTPDILYATDLDHQPTSSPGSNWNNEIHGHTNETSNNMQRNTECFLDLPSESSSDPDAKRMEQVQKNTNSFHFQETVYDAADMELTATDTGKIVTVSKSKKNQNKKKADCRKETFRKVKGASSDKKRESSKRECKDGSEVGAEEETDATRAERGSGVLDGRGDSEDRNCISNTEQPSQVNMQKKIALQNSSDQENIRNKKRRQTYTTDEQEETYPFSRHSVRFLQDGKFDLCQNTLRHNLSKPSRQTFVIRKSEKDNLFPNQEGKDTVSESLEVTNESHIADLAIKANEDVCDHETQTMLDLKKSVNAQQNQTKINKTKQKINRRTKIISVMNQIYEGNDKDIHVLENYEDNDKDIHGLEKYEDNDKDIHVLEKGNFPFHTQANKETTSGNLERSKEFETPLLFARDNGSLRDCKTQNVLDLHKQIPDLYPDRNESQISKIPRQKVNRKTEVISRVNCFSNDQGVHCSEKDKSLLLQKDKDIPGTLKDLSEFDMPAFCNKDSAKVCDYKSEMLLGLKKHDPNMQPACQDDSKAGKKLRQKVNRKTEIISKITQIHENDRESAHDSLNKKLCKKVNISKIISQMNQIYETINEDGNGFKSSIKDCQDIKSCDFGEINSNKKGNCDPIQDPCTLVKKTKKKGSCKAGSSLAGDKNRCSLQLPDSSQVSVPLDSGLKHHPNEADSGPGEQTNLPKMQKQSTVRSLGDAFSVSLGKEGSHPAKAVSKMTPKSKKRKLPLGCSPETHGTVEITLNTDLTKAVDSQQPEKENYLENEKIAKSKPDFCTKVLKPLSETCSSNIKNSSLDSMCKSSLPLSISSRKTLMLEGSASVESACILQVGDDDAHEKITTGTRNPHHRTQKSTPGSRTSLVLVDTSSASDTNTANPENESEGQSSPPLRRKRQCVPLNLTEPSLRRQVLQCC</sequence>
<evidence type="ECO:0000256" key="2">
    <source>
        <dbReference type="ARBA" id="ARBA00010845"/>
    </source>
</evidence>
<evidence type="ECO:0000256" key="10">
    <source>
        <dbReference type="SAM" id="MobiDB-lite"/>
    </source>
</evidence>
<dbReference type="PANTHER" id="PTHR21577:SF3">
    <property type="entry name" value="SHUGOSHIN 1-RELATED"/>
    <property type="match status" value="1"/>
</dbReference>
<dbReference type="PANTHER" id="PTHR21577">
    <property type="entry name" value="SHUGOSHIN"/>
    <property type="match status" value="1"/>
</dbReference>
<dbReference type="GO" id="GO:0051177">
    <property type="term" value="P:meiotic sister chromatid cohesion"/>
    <property type="evidence" value="ECO:0007669"/>
    <property type="project" value="TreeGrafter"/>
</dbReference>
<keyword evidence="3" id="KW-0158">Chromosome</keyword>
<evidence type="ECO:0000256" key="5">
    <source>
        <dbReference type="ARBA" id="ARBA00022829"/>
    </source>
</evidence>
<accession>A0A6P5QLQ8</accession>
<organism evidence="11 12">
    <name type="scientific">Mus caroli</name>
    <name type="common">Ryukyu mouse</name>
    <name type="synonym">Ricefield mouse</name>
    <dbReference type="NCBI Taxonomy" id="10089"/>
    <lineage>
        <taxon>Eukaryota</taxon>
        <taxon>Metazoa</taxon>
        <taxon>Chordata</taxon>
        <taxon>Craniata</taxon>
        <taxon>Vertebrata</taxon>
        <taxon>Euteleostomi</taxon>
        <taxon>Mammalia</taxon>
        <taxon>Eutheria</taxon>
        <taxon>Euarchontoglires</taxon>
        <taxon>Glires</taxon>
        <taxon>Rodentia</taxon>
        <taxon>Myomorpha</taxon>
        <taxon>Muroidea</taxon>
        <taxon>Muridae</taxon>
        <taxon>Murinae</taxon>
        <taxon>Mus</taxon>
        <taxon>Mus</taxon>
    </lineage>
</organism>
<keyword evidence="8" id="KW-0137">Centromere</keyword>
<gene>
    <name evidence="12" type="primary">Sgo2</name>
</gene>
<keyword evidence="4" id="KW-0132">Cell division</keyword>
<proteinExistence type="inferred from homology"/>
<dbReference type="RefSeq" id="XP_021029126.1">
    <property type="nucleotide sequence ID" value="XM_021173467.2"/>
</dbReference>
<evidence type="ECO:0000313" key="11">
    <source>
        <dbReference type="Proteomes" id="UP000515126"/>
    </source>
</evidence>
<feature type="region of interest" description="Disordered" evidence="10">
    <location>
        <begin position="374"/>
        <end position="489"/>
    </location>
</feature>
<feature type="compositionally biased region" description="Polar residues" evidence="10">
    <location>
        <begin position="931"/>
        <end position="942"/>
    </location>
</feature>
<feature type="compositionally biased region" description="Basic and acidic residues" evidence="10">
    <location>
        <begin position="382"/>
        <end position="414"/>
    </location>
</feature>
<dbReference type="GeneID" id="110302676"/>
<keyword evidence="11" id="KW-1185">Reference proteome</keyword>
<feature type="region of interest" description="Disordered" evidence="10">
    <location>
        <begin position="1118"/>
        <end position="1176"/>
    </location>
</feature>
<evidence type="ECO:0000256" key="1">
    <source>
        <dbReference type="ARBA" id="ARBA00004584"/>
    </source>
</evidence>
<name>A0A6P5QLQ8_MUSCR</name>
<dbReference type="CTD" id="151246"/>
<evidence type="ECO:0000256" key="4">
    <source>
        <dbReference type="ARBA" id="ARBA00022618"/>
    </source>
</evidence>
<evidence type="ECO:0000313" key="12">
    <source>
        <dbReference type="RefSeq" id="XP_021029126.1"/>
    </source>
</evidence>
<evidence type="ECO:0000256" key="3">
    <source>
        <dbReference type="ARBA" id="ARBA00022454"/>
    </source>
</evidence>